<keyword evidence="2 5" id="KW-0808">Transferase</keyword>
<evidence type="ECO:0000259" key="4">
    <source>
        <dbReference type="Pfam" id="PF13439"/>
    </source>
</evidence>
<dbReference type="GO" id="GO:0016757">
    <property type="term" value="F:glycosyltransferase activity"/>
    <property type="evidence" value="ECO:0007669"/>
    <property type="project" value="UniProtKB-KW"/>
</dbReference>
<dbReference type="Gene3D" id="3.40.50.2000">
    <property type="entry name" value="Glycogen Phosphorylase B"/>
    <property type="match status" value="2"/>
</dbReference>
<accession>A0AAU7JW77</accession>
<feature type="domain" description="Glycosyltransferase subfamily 4-like N-terminal" evidence="4">
    <location>
        <begin position="20"/>
        <end position="178"/>
    </location>
</feature>
<organism evidence="5">
    <name type="scientific">Pedococcus sp. KACC 23699</name>
    <dbReference type="NCBI Taxonomy" id="3149228"/>
    <lineage>
        <taxon>Bacteria</taxon>
        <taxon>Bacillati</taxon>
        <taxon>Actinomycetota</taxon>
        <taxon>Actinomycetes</taxon>
        <taxon>Micrococcales</taxon>
        <taxon>Intrasporangiaceae</taxon>
        <taxon>Pedococcus</taxon>
    </lineage>
</organism>
<feature type="domain" description="Glycosyl transferase family 1" evidence="3">
    <location>
        <begin position="187"/>
        <end position="352"/>
    </location>
</feature>
<dbReference type="EC" id="2.4.-.-" evidence="5"/>
<sequence>MQDRRPTVAVWRSLWLPPSETFVRDHVRGLRRWDALTLGLYHEDRGLEVVPDVAPFVRHGLRAKLVGPMSRLGYPGLYDATIRRRRPELVHAHFGTGATEVLPVARRHGLPLVVTFHGHDVVRAPQEDPTGRYSRRLEAVFDYADLLLPVSHYIASRLVDLGAPSDKVRVHYLGIPLDGRAAPRQVEDDSREGLLFVGRLVPLKGVDDLLQAYAMLPTALRRATPFRIVGDGPERARLESMAAQVPDGDITFLGTRTPGEVRDLMGRTRVLGAPSKEVLPGDAEAFGLVLVEAALARAAVVSYASGGVPEAVIDGVTGLLAPEGDVAALAGHLQRVLQDPELATALGDAGHERVVEHFDAAHQIAVLEDLYDEVVAAHRPPRVEVTRG</sequence>
<proteinExistence type="predicted"/>
<dbReference type="InterPro" id="IPR028098">
    <property type="entry name" value="Glyco_trans_4-like_N"/>
</dbReference>
<dbReference type="SUPFAM" id="SSF53756">
    <property type="entry name" value="UDP-Glycosyltransferase/glycogen phosphorylase"/>
    <property type="match status" value="1"/>
</dbReference>
<dbReference type="InterPro" id="IPR001296">
    <property type="entry name" value="Glyco_trans_1"/>
</dbReference>
<gene>
    <name evidence="5" type="ORF">ABEG17_04870</name>
</gene>
<dbReference type="EMBL" id="CP157483">
    <property type="protein sequence ID" value="XBO44677.1"/>
    <property type="molecule type" value="Genomic_DNA"/>
</dbReference>
<reference evidence="5" key="1">
    <citation type="submission" date="2024-05" db="EMBL/GenBank/DDBJ databases">
        <authorList>
            <person name="Kim S."/>
            <person name="Heo J."/>
            <person name="Choi H."/>
            <person name="Choi Y."/>
            <person name="Kwon S.-W."/>
            <person name="Kim Y."/>
        </authorList>
    </citation>
    <scope>NUCLEOTIDE SEQUENCE</scope>
    <source>
        <strain evidence="5">KACC 23699</strain>
    </source>
</reference>
<keyword evidence="1 5" id="KW-0328">Glycosyltransferase</keyword>
<evidence type="ECO:0000313" key="5">
    <source>
        <dbReference type="EMBL" id="XBO44677.1"/>
    </source>
</evidence>
<dbReference type="GO" id="GO:1901137">
    <property type="term" value="P:carbohydrate derivative biosynthetic process"/>
    <property type="evidence" value="ECO:0007669"/>
    <property type="project" value="UniProtKB-ARBA"/>
</dbReference>
<dbReference type="Pfam" id="PF13439">
    <property type="entry name" value="Glyco_transf_4"/>
    <property type="match status" value="1"/>
</dbReference>
<dbReference type="InterPro" id="IPR050194">
    <property type="entry name" value="Glycosyltransferase_grp1"/>
</dbReference>
<dbReference type="Pfam" id="PF00534">
    <property type="entry name" value="Glycos_transf_1"/>
    <property type="match status" value="1"/>
</dbReference>
<evidence type="ECO:0000256" key="1">
    <source>
        <dbReference type="ARBA" id="ARBA00022676"/>
    </source>
</evidence>
<evidence type="ECO:0000259" key="3">
    <source>
        <dbReference type="Pfam" id="PF00534"/>
    </source>
</evidence>
<dbReference type="PANTHER" id="PTHR45947">
    <property type="entry name" value="SULFOQUINOVOSYL TRANSFERASE SQD2"/>
    <property type="match status" value="1"/>
</dbReference>
<evidence type="ECO:0000256" key="2">
    <source>
        <dbReference type="ARBA" id="ARBA00022679"/>
    </source>
</evidence>
<dbReference type="RefSeq" id="WP_406832161.1">
    <property type="nucleotide sequence ID" value="NZ_CP157483.1"/>
</dbReference>
<dbReference type="AlphaFoldDB" id="A0AAU7JW77"/>
<name>A0AAU7JW77_9MICO</name>
<protein>
    <submittedName>
        <fullName evidence="5">Glycosyltransferase</fullName>
        <ecNumber evidence="5">2.4.-.-</ecNumber>
    </submittedName>
</protein>
<dbReference type="PANTHER" id="PTHR45947:SF14">
    <property type="entry name" value="SLL1723 PROTEIN"/>
    <property type="match status" value="1"/>
</dbReference>